<reference evidence="3" key="1">
    <citation type="journal article" date="2020" name="Fungal Divers.">
        <title>Resolving the Mortierellaceae phylogeny through synthesis of multi-gene phylogenetics and phylogenomics.</title>
        <authorList>
            <person name="Vandepol N."/>
            <person name="Liber J."/>
            <person name="Desiro A."/>
            <person name="Na H."/>
            <person name="Kennedy M."/>
            <person name="Barry K."/>
            <person name="Grigoriev I.V."/>
            <person name="Miller A.N."/>
            <person name="O'Donnell K."/>
            <person name="Stajich J.E."/>
            <person name="Bonito G."/>
        </authorList>
    </citation>
    <scope>NUCLEOTIDE SEQUENCE</scope>
    <source>
        <strain evidence="3">KOD948</strain>
    </source>
</reference>
<dbReference type="EMBL" id="JAAAJA010000833">
    <property type="protein sequence ID" value="KAG0249358.1"/>
    <property type="molecule type" value="Genomic_DNA"/>
</dbReference>
<dbReference type="PANTHER" id="PTHR22957:SF268">
    <property type="entry name" value="ANKYRIN REPEAT-CONTAINING PROTEIN"/>
    <property type="match status" value="1"/>
</dbReference>
<sequence length="351" mass="41665">MLLSSIPQQQQQQQQHRHHTAAYIYHHHHRSHNNNSEASSNTLTSSSPSKYNKLALQRYRQERLDSMSITVEEYQDVLNAEVWIEVNKLRDYARHGISKEVRGEVWLYLLGIQEADRSKEVSTQKQKLQEYELIDKDPNENTKRVRGEISRFLRKTNIESSRNIPRLFEDIISAYCNHNHRVEYYPAMVNLCAPFIYSVKRECDAFLCFEKMINTLDDHFSTRSINESVASFMTLFRTCIPDLYNYFEEEEVDIKEWAASALQFVLSKELSLENTMRLWDTYFAMPDWIELHPFFCLAVLKHLKENLEELEQSEIRTMLMRLPTLDMDQVINEAFNLRHEILERQISDDSL</sequence>
<organism evidence="3 4">
    <name type="scientific">Mortierella polycephala</name>
    <dbReference type="NCBI Taxonomy" id="41804"/>
    <lineage>
        <taxon>Eukaryota</taxon>
        <taxon>Fungi</taxon>
        <taxon>Fungi incertae sedis</taxon>
        <taxon>Mucoromycota</taxon>
        <taxon>Mortierellomycotina</taxon>
        <taxon>Mortierellomycetes</taxon>
        <taxon>Mortierellales</taxon>
        <taxon>Mortierellaceae</taxon>
        <taxon>Mortierella</taxon>
    </lineage>
</organism>
<feature type="compositionally biased region" description="Low complexity" evidence="1">
    <location>
        <begin position="33"/>
        <end position="48"/>
    </location>
</feature>
<protein>
    <recommendedName>
        <fullName evidence="2">Rab-GAP TBC domain-containing protein</fullName>
    </recommendedName>
</protein>
<name>A0A9P6PNH6_9FUNG</name>
<dbReference type="OrthoDB" id="27140at2759"/>
<dbReference type="PANTHER" id="PTHR22957">
    <property type="entry name" value="TBC1 DOMAIN FAMILY MEMBER GTPASE-ACTIVATING PROTEIN"/>
    <property type="match status" value="1"/>
</dbReference>
<accession>A0A9P6PNH6</accession>
<gene>
    <name evidence="3" type="ORF">BG011_009379</name>
</gene>
<dbReference type="Gene3D" id="1.10.8.270">
    <property type="entry name" value="putative rabgap domain of human tbc1 domain family member 14 like domains"/>
    <property type="match status" value="1"/>
</dbReference>
<feature type="region of interest" description="Disordered" evidence="1">
    <location>
        <begin position="29"/>
        <end position="48"/>
    </location>
</feature>
<dbReference type="AlphaFoldDB" id="A0A9P6PNH6"/>
<dbReference type="InterPro" id="IPR000195">
    <property type="entry name" value="Rab-GAP-TBC_dom"/>
</dbReference>
<feature type="domain" description="Rab-GAP TBC" evidence="2">
    <location>
        <begin position="96"/>
        <end position="286"/>
    </location>
</feature>
<evidence type="ECO:0000259" key="2">
    <source>
        <dbReference type="PROSITE" id="PS50086"/>
    </source>
</evidence>
<dbReference type="GO" id="GO:0005096">
    <property type="term" value="F:GTPase activator activity"/>
    <property type="evidence" value="ECO:0007669"/>
    <property type="project" value="TreeGrafter"/>
</dbReference>
<dbReference type="SMART" id="SM00164">
    <property type="entry name" value="TBC"/>
    <property type="match status" value="1"/>
</dbReference>
<dbReference type="InterPro" id="IPR035969">
    <property type="entry name" value="Rab-GAP_TBC_sf"/>
</dbReference>
<dbReference type="PROSITE" id="PS50086">
    <property type="entry name" value="TBC_RABGAP"/>
    <property type="match status" value="1"/>
</dbReference>
<comment type="caution">
    <text evidence="3">The sequence shown here is derived from an EMBL/GenBank/DDBJ whole genome shotgun (WGS) entry which is preliminary data.</text>
</comment>
<dbReference type="SUPFAM" id="SSF47923">
    <property type="entry name" value="Ypt/Rab-GAP domain of gyp1p"/>
    <property type="match status" value="2"/>
</dbReference>
<dbReference type="Gene3D" id="1.10.472.80">
    <property type="entry name" value="Ypt/Rab-GAP domain of gyp1p, domain 3"/>
    <property type="match status" value="1"/>
</dbReference>
<keyword evidence="4" id="KW-1185">Reference proteome</keyword>
<evidence type="ECO:0000313" key="4">
    <source>
        <dbReference type="Proteomes" id="UP000726737"/>
    </source>
</evidence>
<proteinExistence type="predicted"/>
<dbReference type="Pfam" id="PF00566">
    <property type="entry name" value="RabGAP-TBC"/>
    <property type="match status" value="1"/>
</dbReference>
<evidence type="ECO:0000256" key="1">
    <source>
        <dbReference type="SAM" id="MobiDB-lite"/>
    </source>
</evidence>
<dbReference type="Proteomes" id="UP000726737">
    <property type="component" value="Unassembled WGS sequence"/>
</dbReference>
<evidence type="ECO:0000313" key="3">
    <source>
        <dbReference type="EMBL" id="KAG0249358.1"/>
    </source>
</evidence>